<dbReference type="Proteomes" id="UP000821865">
    <property type="component" value="Chromosome 5"/>
</dbReference>
<comment type="caution">
    <text evidence="1">The sequence shown here is derived from an EMBL/GenBank/DDBJ whole genome shotgun (WGS) entry which is preliminary data.</text>
</comment>
<evidence type="ECO:0000313" key="1">
    <source>
        <dbReference type="EMBL" id="KAH7948994.1"/>
    </source>
</evidence>
<proteinExistence type="predicted"/>
<protein>
    <submittedName>
        <fullName evidence="1">Uncharacterized protein</fullName>
    </submittedName>
</protein>
<organism evidence="1 2">
    <name type="scientific">Dermacentor silvarum</name>
    <name type="common">Tick</name>
    <dbReference type="NCBI Taxonomy" id="543639"/>
    <lineage>
        <taxon>Eukaryota</taxon>
        <taxon>Metazoa</taxon>
        <taxon>Ecdysozoa</taxon>
        <taxon>Arthropoda</taxon>
        <taxon>Chelicerata</taxon>
        <taxon>Arachnida</taxon>
        <taxon>Acari</taxon>
        <taxon>Parasitiformes</taxon>
        <taxon>Ixodida</taxon>
        <taxon>Ixodoidea</taxon>
        <taxon>Ixodidae</taxon>
        <taxon>Rhipicephalinae</taxon>
        <taxon>Dermacentor</taxon>
    </lineage>
</organism>
<name>A0ACB8CPH4_DERSI</name>
<sequence>MEVVMDAETITEEELNDGTWTALDTQRRYARRKTDAETQPASEENKGAPSGTPSSAPRYRAHPQSLPKRRPLPKLPAEDYKIIIRPQCAINLLSSGPAKILPTVCAVAQANLDESEQEDQFRVHPTSNTALISTPSRVRPEAY</sequence>
<reference evidence="1" key="1">
    <citation type="submission" date="2020-05" db="EMBL/GenBank/DDBJ databases">
        <title>Large-scale comparative analyses of tick genomes elucidate their genetic diversity and vector capacities.</title>
        <authorList>
            <person name="Jia N."/>
            <person name="Wang J."/>
            <person name="Shi W."/>
            <person name="Du L."/>
            <person name="Sun Y."/>
            <person name="Zhan W."/>
            <person name="Jiang J."/>
            <person name="Wang Q."/>
            <person name="Zhang B."/>
            <person name="Ji P."/>
            <person name="Sakyi L.B."/>
            <person name="Cui X."/>
            <person name="Yuan T."/>
            <person name="Jiang B."/>
            <person name="Yang W."/>
            <person name="Lam T.T.-Y."/>
            <person name="Chang Q."/>
            <person name="Ding S."/>
            <person name="Wang X."/>
            <person name="Zhu J."/>
            <person name="Ruan X."/>
            <person name="Zhao L."/>
            <person name="Wei J."/>
            <person name="Que T."/>
            <person name="Du C."/>
            <person name="Cheng J."/>
            <person name="Dai P."/>
            <person name="Han X."/>
            <person name="Huang E."/>
            <person name="Gao Y."/>
            <person name="Liu J."/>
            <person name="Shao H."/>
            <person name="Ye R."/>
            <person name="Li L."/>
            <person name="Wei W."/>
            <person name="Wang X."/>
            <person name="Wang C."/>
            <person name="Yang T."/>
            <person name="Huo Q."/>
            <person name="Li W."/>
            <person name="Guo W."/>
            <person name="Chen H."/>
            <person name="Zhou L."/>
            <person name="Ni X."/>
            <person name="Tian J."/>
            <person name="Zhou Y."/>
            <person name="Sheng Y."/>
            <person name="Liu T."/>
            <person name="Pan Y."/>
            <person name="Xia L."/>
            <person name="Li J."/>
            <person name="Zhao F."/>
            <person name="Cao W."/>
        </authorList>
    </citation>
    <scope>NUCLEOTIDE SEQUENCE</scope>
    <source>
        <strain evidence="1">Dsil-2018</strain>
    </source>
</reference>
<accession>A0ACB8CPH4</accession>
<gene>
    <name evidence="1" type="ORF">HPB49_003983</name>
</gene>
<evidence type="ECO:0000313" key="2">
    <source>
        <dbReference type="Proteomes" id="UP000821865"/>
    </source>
</evidence>
<keyword evidence="2" id="KW-1185">Reference proteome</keyword>
<dbReference type="EMBL" id="CM023474">
    <property type="protein sequence ID" value="KAH7948994.1"/>
    <property type="molecule type" value="Genomic_DNA"/>
</dbReference>